<name>A0A6P1TI99_9FIRM</name>
<dbReference type="AlphaFoldDB" id="A0A6P1TI99"/>
<organism evidence="1 2">
    <name type="scientific">Anaerocolumna sedimenticola</name>
    <dbReference type="NCBI Taxonomy" id="2696063"/>
    <lineage>
        <taxon>Bacteria</taxon>
        <taxon>Bacillati</taxon>
        <taxon>Bacillota</taxon>
        <taxon>Clostridia</taxon>
        <taxon>Lachnospirales</taxon>
        <taxon>Lachnospiraceae</taxon>
        <taxon>Anaerocolumna</taxon>
    </lineage>
</organism>
<dbReference type="Proteomes" id="UP000464314">
    <property type="component" value="Chromosome"/>
</dbReference>
<accession>A0A6P1TI99</accession>
<sequence>MSFPKRRITADWISINFVIEYAMWFDYDIQHLYELEHLWIYVDKAGTVKDAEGSFHGKYLKMVQPDTNQVRYEDDRHLMAFSQPGKHAFLPEARLFYLIPDLVSYCKEEAGLDGISVPEIYEDINYNDKELQEKVKNI</sequence>
<proteinExistence type="predicted"/>
<gene>
    <name evidence="1" type="ORF">Ana3638_02600</name>
</gene>
<dbReference type="RefSeq" id="WP_161836665.1">
    <property type="nucleotide sequence ID" value="NZ_CP048000.1"/>
</dbReference>
<protein>
    <submittedName>
        <fullName evidence="1">Uncharacterized protein</fullName>
    </submittedName>
</protein>
<keyword evidence="2" id="KW-1185">Reference proteome</keyword>
<dbReference type="KEGG" id="anr:Ana3638_02600"/>
<evidence type="ECO:0000313" key="2">
    <source>
        <dbReference type="Proteomes" id="UP000464314"/>
    </source>
</evidence>
<evidence type="ECO:0000313" key="1">
    <source>
        <dbReference type="EMBL" id="QHQ59829.1"/>
    </source>
</evidence>
<dbReference type="EMBL" id="CP048000">
    <property type="protein sequence ID" value="QHQ59829.1"/>
    <property type="molecule type" value="Genomic_DNA"/>
</dbReference>
<reference evidence="1 2" key="1">
    <citation type="submission" date="2020-01" db="EMBL/GenBank/DDBJ databases">
        <title>Genome analysis of Anaerocolumna sp. CBA3638.</title>
        <authorList>
            <person name="Kim J."/>
            <person name="Roh S.W."/>
        </authorList>
    </citation>
    <scope>NUCLEOTIDE SEQUENCE [LARGE SCALE GENOMIC DNA]</scope>
    <source>
        <strain evidence="1 2">CBA3638</strain>
    </source>
</reference>